<feature type="region of interest" description="Disordered" evidence="9">
    <location>
        <begin position="1"/>
        <end position="325"/>
    </location>
</feature>
<comment type="similarity">
    <text evidence="4">Belongs to the RTC4 family.</text>
</comment>
<dbReference type="EMBL" id="JAAAXW010000350">
    <property type="protein sequence ID" value="KAF9537917.1"/>
    <property type="molecule type" value="Genomic_DNA"/>
</dbReference>
<protein>
    <recommendedName>
        <fullName evidence="5">Restriction of telomere capping protein 4</fullName>
    </recommendedName>
</protein>
<evidence type="ECO:0000256" key="5">
    <source>
        <dbReference type="ARBA" id="ARBA00015162"/>
    </source>
</evidence>
<feature type="region of interest" description="Disordered" evidence="9">
    <location>
        <begin position="1203"/>
        <end position="1238"/>
    </location>
</feature>
<feature type="compositionally biased region" description="Low complexity" evidence="9">
    <location>
        <begin position="580"/>
        <end position="590"/>
    </location>
</feature>
<feature type="compositionally biased region" description="Basic and acidic residues" evidence="9">
    <location>
        <begin position="231"/>
        <end position="242"/>
    </location>
</feature>
<evidence type="ECO:0000256" key="9">
    <source>
        <dbReference type="SAM" id="MobiDB-lite"/>
    </source>
</evidence>
<feature type="compositionally biased region" description="Basic and acidic residues" evidence="9">
    <location>
        <begin position="1022"/>
        <end position="1039"/>
    </location>
</feature>
<reference evidence="11" key="1">
    <citation type="journal article" date="2020" name="Fungal Divers.">
        <title>Resolving the Mortierellaceae phylogeny through synthesis of multi-gene phylogenetics and phylogenomics.</title>
        <authorList>
            <person name="Vandepol N."/>
            <person name="Liber J."/>
            <person name="Desiro A."/>
            <person name="Na H."/>
            <person name="Kennedy M."/>
            <person name="Barry K."/>
            <person name="Grigoriev I.V."/>
            <person name="Miller A.N."/>
            <person name="O'Donnell K."/>
            <person name="Stajich J.E."/>
            <person name="Bonito G."/>
        </authorList>
    </citation>
    <scope>NUCLEOTIDE SEQUENCE</scope>
    <source>
        <strain evidence="11">NRRL 2591</strain>
    </source>
</reference>
<feature type="compositionally biased region" description="Basic and acidic residues" evidence="9">
    <location>
        <begin position="656"/>
        <end position="672"/>
    </location>
</feature>
<feature type="compositionally biased region" description="Low complexity" evidence="9">
    <location>
        <begin position="182"/>
        <end position="191"/>
    </location>
</feature>
<feature type="compositionally biased region" description="Basic and acidic residues" evidence="9">
    <location>
        <begin position="821"/>
        <end position="833"/>
    </location>
</feature>
<evidence type="ECO:0000313" key="12">
    <source>
        <dbReference type="Proteomes" id="UP000723463"/>
    </source>
</evidence>
<feature type="compositionally biased region" description="Low complexity" evidence="9">
    <location>
        <begin position="139"/>
        <end position="148"/>
    </location>
</feature>
<feature type="compositionally biased region" description="Low complexity" evidence="9">
    <location>
        <begin position="308"/>
        <end position="325"/>
    </location>
</feature>
<feature type="compositionally biased region" description="Basic and acidic residues" evidence="9">
    <location>
        <begin position="605"/>
        <end position="614"/>
    </location>
</feature>
<feature type="compositionally biased region" description="Low complexity" evidence="9">
    <location>
        <begin position="281"/>
        <end position="299"/>
    </location>
</feature>
<evidence type="ECO:0000256" key="7">
    <source>
        <dbReference type="ARBA" id="ARBA00023242"/>
    </source>
</evidence>
<evidence type="ECO:0000256" key="6">
    <source>
        <dbReference type="ARBA" id="ARBA00022490"/>
    </source>
</evidence>
<feature type="compositionally biased region" description="Low complexity" evidence="9">
    <location>
        <begin position="632"/>
        <end position="647"/>
    </location>
</feature>
<dbReference type="GO" id="GO:0005737">
    <property type="term" value="C:cytoplasm"/>
    <property type="evidence" value="ECO:0007669"/>
    <property type="project" value="UniProtKB-SubCell"/>
</dbReference>
<comment type="caution">
    <text evidence="11">The sequence shown here is derived from an EMBL/GenBank/DDBJ whole genome shotgun (WGS) entry which is preliminary data.</text>
</comment>
<feature type="compositionally biased region" description="Polar residues" evidence="9">
    <location>
        <begin position="1"/>
        <end position="11"/>
    </location>
</feature>
<dbReference type="Proteomes" id="UP000723463">
    <property type="component" value="Unassembled WGS sequence"/>
</dbReference>
<feature type="compositionally biased region" description="Polar residues" evidence="9">
    <location>
        <begin position="673"/>
        <end position="690"/>
    </location>
</feature>
<feature type="compositionally biased region" description="Polar residues" evidence="9">
    <location>
        <begin position="150"/>
        <end position="165"/>
    </location>
</feature>
<dbReference type="Pfam" id="PF14474">
    <property type="entry name" value="RTC4"/>
    <property type="match status" value="1"/>
</dbReference>
<keyword evidence="8" id="KW-0175">Coiled coil</keyword>
<feature type="compositionally biased region" description="Basic and acidic residues" evidence="9">
    <location>
        <begin position="943"/>
        <end position="994"/>
    </location>
</feature>
<name>A0A9P6EYL9_9FUNG</name>
<dbReference type="InterPro" id="IPR039024">
    <property type="entry name" value="RTC4"/>
</dbReference>
<feature type="compositionally biased region" description="Basic and acidic residues" evidence="9">
    <location>
        <begin position="752"/>
        <end position="761"/>
    </location>
</feature>
<feature type="compositionally biased region" description="Basic and acidic residues" evidence="9">
    <location>
        <begin position="555"/>
        <end position="564"/>
    </location>
</feature>
<keyword evidence="6" id="KW-0963">Cytoplasm</keyword>
<dbReference type="SMART" id="SM01312">
    <property type="entry name" value="RTC4"/>
    <property type="match status" value="1"/>
</dbReference>
<dbReference type="GO" id="GO:0005634">
    <property type="term" value="C:nucleus"/>
    <property type="evidence" value="ECO:0007669"/>
    <property type="project" value="UniProtKB-SubCell"/>
</dbReference>
<feature type="compositionally biased region" description="Low complexity" evidence="9">
    <location>
        <begin position="705"/>
        <end position="731"/>
    </location>
</feature>
<feature type="domain" description="Restriction of telomere capping protein 4 C-terminal" evidence="10">
    <location>
        <begin position="1315"/>
        <end position="1449"/>
    </location>
</feature>
<feature type="coiled-coil region" evidence="8">
    <location>
        <begin position="1507"/>
        <end position="1551"/>
    </location>
</feature>
<feature type="compositionally biased region" description="Polar residues" evidence="9">
    <location>
        <begin position="732"/>
        <end position="748"/>
    </location>
</feature>
<dbReference type="InterPro" id="IPR028094">
    <property type="entry name" value="RTC4_C"/>
</dbReference>
<feature type="region of interest" description="Disordered" evidence="9">
    <location>
        <begin position="476"/>
        <end position="1108"/>
    </location>
</feature>
<organism evidence="11 12">
    <name type="scientific">Mortierella hygrophila</name>
    <dbReference type="NCBI Taxonomy" id="979708"/>
    <lineage>
        <taxon>Eukaryota</taxon>
        <taxon>Fungi</taxon>
        <taxon>Fungi incertae sedis</taxon>
        <taxon>Mucoromycota</taxon>
        <taxon>Mortierellomycotina</taxon>
        <taxon>Mortierellomycetes</taxon>
        <taxon>Mortierellales</taxon>
        <taxon>Mortierellaceae</taxon>
        <taxon>Mortierella</taxon>
    </lineage>
</organism>
<dbReference type="PANTHER" id="PTHR41391:SF1">
    <property type="entry name" value="RESTRICTION OF TELOMERE CAPPING PROTEIN 4"/>
    <property type="match status" value="1"/>
</dbReference>
<dbReference type="PANTHER" id="PTHR41391">
    <property type="entry name" value="RESTRICTION OF TELOMERE CAPPING PROTEIN 4"/>
    <property type="match status" value="1"/>
</dbReference>
<feature type="compositionally biased region" description="Low complexity" evidence="9">
    <location>
        <begin position="117"/>
        <end position="130"/>
    </location>
</feature>
<evidence type="ECO:0000256" key="4">
    <source>
        <dbReference type="ARBA" id="ARBA00009461"/>
    </source>
</evidence>
<keyword evidence="7" id="KW-0539">Nucleus</keyword>
<evidence type="ECO:0000256" key="8">
    <source>
        <dbReference type="SAM" id="Coils"/>
    </source>
</evidence>
<feature type="compositionally biased region" description="Acidic residues" evidence="9">
    <location>
        <begin position="769"/>
        <end position="781"/>
    </location>
</feature>
<evidence type="ECO:0000313" key="11">
    <source>
        <dbReference type="EMBL" id="KAF9537917.1"/>
    </source>
</evidence>
<evidence type="ECO:0000256" key="1">
    <source>
        <dbReference type="ARBA" id="ARBA00002738"/>
    </source>
</evidence>
<sequence>MHPSSQGQRTPTHIRFPQDEVGGRAQSSTPVAIGMENRLTNGTNTKPSPPSQPYQQQQPQSLGSDSRHPPAPTTKAPSLFFKKPPQQPKSIDAQNHLSAVRRTEFPLYTKSSNSPSTTTTTTTAATTAKTYNGRGPGAGAATMMAMGTKGSYSGSKPTTTAATRTGQERDSFQPFVTSPGSQQQKQQQQQKHFAIPPKSSHQPDLTFGTSPSPRKGNAIKVTPVNSTSWVEEGRTQGRKVQEVDDENEEEEDDGGVVQVRMPDFMLSMEERGGSISKDVGSKSTASTTKRAATTTAGSTPTKKQSSLAKDTGAKPTTTTTTTATKIATAMTPTKQQASIAGWLKNNVKELVNSVADKSSKSSAKTKDVMDLVKSVASSASSKGPVKRKLEDEDEDEDKFGLGWLDETLDDANWSELAKDLDLDERKNGGYLTQEVELDSEVEQEFKRRAKDCGRECELEVNETVTDGREVHAELDVKLEGKKEKPRRGVESLEPDFPYSGDDEPTVREKEPVPAFKDSVAKSRNHDQERDLEREHEQKQKHSERSRTSPATKLSQETRRSEVKVSRRASFLPSDIESDSDSLQSQRQLSPSDRRSDETSSSGRATQERRKHEVKASNALSKLPVDLSSDEGLSQSQLPQQQQQQTSKQSRKPKSRTPLEDILRKQALDKQSDRPSTPTQSIYKYKNSNLLRSIDAPDSDSDLDDSLFSTQSQSDPHTSSSPSVSTSRPLSQAPSVASVDSFSSKTVETGSPMRERTFERMPKKSASFVELDDSSLDDEEDPFLVHKSKTKLTTSSNKGKEGSGVFVLKTRKDEPSSYVDTCRNHDQQQRDERRRKVQSRRNLDDDSPEESIGRRGHVGGGDRSRPSRPEKTDDDTTRHRNINGTGDTGRSVKSSVHTIKRIVGKDEDDDFKDDKDTKPARSTAASRGDTSAAPRKGRPAISSGDKESSRKSGERRTTERDYCHSQKDDRGRREDQVRDRESTNRPRRLSVERSTRVAVAQDQLSDDPFGVLLTPTNPQRRTLKADHLLSDQKRRTRFESTSDEDTDSPPSRATTPEPRRTTIMQFFEEPPSTPTRGANGKKSELDGIRNQGLKSPRKSPRIGDDLKLPSPRRKRIRTIAEMISLSDDDFPSPGKGKEGEEMCPYCGDVLPTVMSARLKTSLAKVLTKQEDRVQAQQELLRRERMKDEYFDGTLELRAIEARGPTAEATTPKKPYVPRPRKPERLRGAPTQTNMTIDDPGSGADAAGGWVFAEKEDELQQRLFSKITAVEKFEFCRIHEAEKNIVPAGLERNYPLFIRFDELPDRIRRMEPALLGIIRGTVASPYLDRALASYRTLGHGARNPQAILAGVQMTLPGYYGSKGSSKIVEVLVKMFIETQILTNESARPQVPIEYIQQVLVPETGVRLILEDRRGGIGGGGDEGEGELTVEEAQAIMLDSVERHYAHLVDKETWASILGSNNFKSKSKAIRIALGQVKSTFQLLGWRNIGDQSVKVQHAERLRTGLHKDVITLTEERNQLKIDYAVLQRETADLKRQVANFQKMEQQRQRAEEDKHFGTFVLHKKETYK</sequence>
<gene>
    <name evidence="11" type="ORF">EC957_007509</name>
</gene>
<evidence type="ECO:0000256" key="3">
    <source>
        <dbReference type="ARBA" id="ARBA00004496"/>
    </source>
</evidence>
<feature type="compositionally biased region" description="Basic and acidic residues" evidence="9">
    <location>
        <begin position="518"/>
        <end position="546"/>
    </location>
</feature>
<evidence type="ECO:0000259" key="10">
    <source>
        <dbReference type="SMART" id="SM01312"/>
    </source>
</evidence>
<keyword evidence="12" id="KW-1185">Reference proteome</keyword>
<accession>A0A9P6EYL9</accession>
<proteinExistence type="inferred from homology"/>
<feature type="compositionally biased region" description="Polar residues" evidence="9">
    <location>
        <begin position="88"/>
        <end position="97"/>
    </location>
</feature>
<feature type="compositionally biased region" description="Basic and acidic residues" evidence="9">
    <location>
        <begin position="476"/>
        <end position="490"/>
    </location>
</feature>
<evidence type="ECO:0000256" key="2">
    <source>
        <dbReference type="ARBA" id="ARBA00004123"/>
    </source>
</evidence>
<feature type="compositionally biased region" description="Polar residues" evidence="9">
    <location>
        <begin position="199"/>
        <end position="212"/>
    </location>
</feature>
<feature type="compositionally biased region" description="Acidic residues" evidence="9">
    <location>
        <begin position="243"/>
        <end position="254"/>
    </location>
</feature>
<feature type="region of interest" description="Disordered" evidence="9">
    <location>
        <begin position="375"/>
        <end position="395"/>
    </location>
</feature>
<comment type="function">
    <text evidence="1">May be involved in a process influencing telomere capping.</text>
</comment>
<feature type="compositionally biased region" description="Basic and acidic residues" evidence="9">
    <location>
        <begin position="859"/>
        <end position="877"/>
    </location>
</feature>
<comment type="subcellular location">
    <subcellularLocation>
        <location evidence="3">Cytoplasm</location>
    </subcellularLocation>
    <subcellularLocation>
        <location evidence="2">Nucleus</location>
    </subcellularLocation>
</comment>